<evidence type="ECO:0000313" key="2">
    <source>
        <dbReference type="EMBL" id="KEQ64295.1"/>
    </source>
</evidence>
<proteinExistence type="predicted"/>
<evidence type="ECO:0000313" key="3">
    <source>
        <dbReference type="Proteomes" id="UP000030672"/>
    </source>
</evidence>
<protein>
    <submittedName>
        <fullName evidence="2">Uncharacterized protein</fullName>
    </submittedName>
</protein>
<feature type="region of interest" description="Disordered" evidence="1">
    <location>
        <begin position="27"/>
        <end position="51"/>
    </location>
</feature>
<feature type="compositionally biased region" description="Polar residues" evidence="1">
    <location>
        <begin position="33"/>
        <end position="51"/>
    </location>
</feature>
<dbReference type="RefSeq" id="XP_040881318.1">
    <property type="nucleotide sequence ID" value="XM_041021073.1"/>
</dbReference>
<accession>A0A074VU34</accession>
<dbReference type="AlphaFoldDB" id="A0A074VU34"/>
<evidence type="ECO:0000256" key="1">
    <source>
        <dbReference type="SAM" id="MobiDB-lite"/>
    </source>
</evidence>
<dbReference type="Proteomes" id="UP000030672">
    <property type="component" value="Unassembled WGS sequence"/>
</dbReference>
<dbReference type="EMBL" id="KL584829">
    <property type="protein sequence ID" value="KEQ64295.1"/>
    <property type="molecule type" value="Genomic_DNA"/>
</dbReference>
<sequence>MVSFHYTRKDKESHLPHSHAFGLIKHTRRHSHPTASRQSSHTSLHTQPETADLDTYTSNMRTWTLNLFHTAFPTVPHRLSRHQYSYTTFSHTPTIVSPLYPKDSLLYSSITPRSVEADQEELLGDIDTTPCNTPKTRGLRRRSTVVAAKGGRVKEEIADEGEGQARLRPVELTRSLSCAG</sequence>
<gene>
    <name evidence="2" type="ORF">M437DRAFT_45338</name>
</gene>
<name>A0A074VU34_AURM1</name>
<keyword evidence="3" id="KW-1185">Reference proteome</keyword>
<dbReference type="HOGENOM" id="CLU_1408477_0_0_1"/>
<reference evidence="2 3" key="1">
    <citation type="journal article" date="2014" name="BMC Genomics">
        <title>Genome sequencing of four Aureobasidium pullulans varieties: biotechnological potential, stress tolerance, and description of new species.</title>
        <authorList>
            <person name="Gostin Ar C."/>
            <person name="Ohm R.A."/>
            <person name="Kogej T."/>
            <person name="Sonjak S."/>
            <person name="Turk M."/>
            <person name="Zajc J."/>
            <person name="Zalar P."/>
            <person name="Grube M."/>
            <person name="Sun H."/>
            <person name="Han J."/>
            <person name="Sharma A."/>
            <person name="Chiniquy J."/>
            <person name="Ngan C.Y."/>
            <person name="Lipzen A."/>
            <person name="Barry K."/>
            <person name="Grigoriev I.V."/>
            <person name="Gunde-Cimerman N."/>
        </authorList>
    </citation>
    <scope>NUCLEOTIDE SEQUENCE [LARGE SCALE GENOMIC DNA]</scope>
    <source>
        <strain evidence="2 3">CBS 110374</strain>
    </source>
</reference>
<dbReference type="GeneID" id="63914446"/>
<organism evidence="2 3">
    <name type="scientific">Aureobasidium melanogenum (strain CBS 110374)</name>
    <name type="common">Aureobasidium pullulans var. melanogenum</name>
    <dbReference type="NCBI Taxonomy" id="1043003"/>
    <lineage>
        <taxon>Eukaryota</taxon>
        <taxon>Fungi</taxon>
        <taxon>Dikarya</taxon>
        <taxon>Ascomycota</taxon>
        <taxon>Pezizomycotina</taxon>
        <taxon>Dothideomycetes</taxon>
        <taxon>Dothideomycetidae</taxon>
        <taxon>Dothideales</taxon>
        <taxon>Saccotheciaceae</taxon>
        <taxon>Aureobasidium</taxon>
    </lineage>
</organism>